<evidence type="ECO:0000256" key="1">
    <source>
        <dbReference type="SAM" id="MobiDB-lite"/>
    </source>
</evidence>
<feature type="region of interest" description="Disordered" evidence="1">
    <location>
        <begin position="1"/>
        <end position="188"/>
    </location>
</feature>
<evidence type="ECO:0000313" key="2">
    <source>
        <dbReference type="EMBL" id="KAG5463582.1"/>
    </source>
</evidence>
<feature type="compositionally biased region" description="Acidic residues" evidence="1">
    <location>
        <begin position="26"/>
        <end position="72"/>
    </location>
</feature>
<dbReference type="EMBL" id="JAEFCI010000389">
    <property type="protein sequence ID" value="KAG5463582.1"/>
    <property type="molecule type" value="Genomic_DNA"/>
</dbReference>
<name>A0A8H8DMR2_9FUNG</name>
<dbReference type="AlphaFoldDB" id="A0A8H8DMR2"/>
<accession>A0A8H8DMR2</accession>
<reference evidence="2 3" key="1">
    <citation type="journal article" name="Sci. Rep.">
        <title>Genome-scale phylogenetic analyses confirm Olpidium as the closest living zoosporic fungus to the non-flagellated, terrestrial fungi.</title>
        <authorList>
            <person name="Chang Y."/>
            <person name="Rochon D."/>
            <person name="Sekimoto S."/>
            <person name="Wang Y."/>
            <person name="Chovatia M."/>
            <person name="Sandor L."/>
            <person name="Salamov A."/>
            <person name="Grigoriev I.V."/>
            <person name="Stajich J.E."/>
            <person name="Spatafora J.W."/>
        </authorList>
    </citation>
    <scope>NUCLEOTIDE SEQUENCE [LARGE SCALE GENOMIC DNA]</scope>
    <source>
        <strain evidence="2">S191</strain>
    </source>
</reference>
<feature type="non-terminal residue" evidence="2">
    <location>
        <position position="188"/>
    </location>
</feature>
<evidence type="ECO:0000313" key="3">
    <source>
        <dbReference type="Proteomes" id="UP000673691"/>
    </source>
</evidence>
<protein>
    <submittedName>
        <fullName evidence="2">Uncharacterized protein</fullName>
    </submittedName>
</protein>
<dbReference type="Proteomes" id="UP000673691">
    <property type="component" value="Unassembled WGS sequence"/>
</dbReference>
<keyword evidence="3" id="KW-1185">Reference proteome</keyword>
<proteinExistence type="predicted"/>
<sequence>MERRGTRLLTPATRPSRRDAQQILEKDDDEVETESVEESEDFGESDEGGENGENLEADYEEEYEMAEGEYDTDASAGEGSVGSADVANHGTPVREPRTTTGTADAGLHVQPATTWTNVPQFSADSDRFHLPSRSTSPEDLQKRRKKSSEGGGTPLYRPNFPLVTPRPKIAVAPGSFSGLTPKDARRGM</sequence>
<comment type="caution">
    <text evidence="2">The sequence shown here is derived from an EMBL/GenBank/DDBJ whole genome shotgun (WGS) entry which is preliminary data.</text>
</comment>
<gene>
    <name evidence="2" type="ORF">BJ554DRAFT_6302</name>
</gene>
<organism evidence="2 3">
    <name type="scientific">Olpidium bornovanus</name>
    <dbReference type="NCBI Taxonomy" id="278681"/>
    <lineage>
        <taxon>Eukaryota</taxon>
        <taxon>Fungi</taxon>
        <taxon>Fungi incertae sedis</taxon>
        <taxon>Olpidiomycota</taxon>
        <taxon>Olpidiomycotina</taxon>
        <taxon>Olpidiomycetes</taxon>
        <taxon>Olpidiales</taxon>
        <taxon>Olpidiaceae</taxon>
        <taxon>Olpidium</taxon>
    </lineage>
</organism>
<feature type="compositionally biased region" description="Polar residues" evidence="1">
    <location>
        <begin position="111"/>
        <end position="123"/>
    </location>
</feature>